<protein>
    <submittedName>
        <fullName evidence="5">Glycosyl hydrolase</fullName>
    </submittedName>
</protein>
<dbReference type="SUPFAM" id="SSF48208">
    <property type="entry name" value="Six-hairpin glycosidases"/>
    <property type="match status" value="1"/>
</dbReference>
<keyword evidence="3" id="KW-0326">Glycosidase</keyword>
<dbReference type="AlphaFoldDB" id="A0A385TSM0"/>
<comment type="similarity">
    <text evidence="1">Belongs to the glycosyl hydrolase 8 (cellulase D) family.</text>
</comment>
<dbReference type="EMBL" id="CP032412">
    <property type="protein sequence ID" value="AYB47420.1"/>
    <property type="molecule type" value="Genomic_DNA"/>
</dbReference>
<keyword evidence="4" id="KW-0472">Membrane</keyword>
<dbReference type="Proteomes" id="UP000266552">
    <property type="component" value="Chromosome"/>
</dbReference>
<keyword evidence="2 5" id="KW-0378">Hydrolase</keyword>
<keyword evidence="4" id="KW-1133">Transmembrane helix</keyword>
<gene>
    <name evidence="5" type="ORF">D5F53_30795</name>
</gene>
<accession>A0A385TSM0</accession>
<dbReference type="GO" id="GO:0005975">
    <property type="term" value="P:carbohydrate metabolic process"/>
    <property type="evidence" value="ECO:0007669"/>
    <property type="project" value="InterPro"/>
</dbReference>
<name>A0A385TSM0_PAELA</name>
<evidence type="ECO:0000313" key="5">
    <source>
        <dbReference type="EMBL" id="AYB47420.1"/>
    </source>
</evidence>
<dbReference type="KEGG" id="plw:D5F53_30795"/>
<dbReference type="InterPro" id="IPR012341">
    <property type="entry name" value="6hp_glycosidase-like_sf"/>
</dbReference>
<organism evidence="5 6">
    <name type="scientific">Paenibacillus lautus</name>
    <name type="common">Bacillus lautus</name>
    <dbReference type="NCBI Taxonomy" id="1401"/>
    <lineage>
        <taxon>Bacteria</taxon>
        <taxon>Bacillati</taxon>
        <taxon>Bacillota</taxon>
        <taxon>Bacilli</taxon>
        <taxon>Bacillales</taxon>
        <taxon>Paenibacillaceae</taxon>
        <taxon>Paenibacillus</taxon>
    </lineage>
</organism>
<feature type="transmembrane region" description="Helical" evidence="4">
    <location>
        <begin position="12"/>
        <end position="33"/>
    </location>
</feature>
<dbReference type="InterPro" id="IPR008928">
    <property type="entry name" value="6-hairpin_glycosidase_sf"/>
</dbReference>
<keyword evidence="4" id="KW-0812">Transmembrane</keyword>
<keyword evidence="6" id="KW-1185">Reference proteome</keyword>
<dbReference type="Gene3D" id="1.50.10.10">
    <property type="match status" value="1"/>
</dbReference>
<dbReference type="PROSITE" id="PS51257">
    <property type="entry name" value="PROKAR_LIPOPROTEIN"/>
    <property type="match status" value="1"/>
</dbReference>
<dbReference type="InterPro" id="IPR002037">
    <property type="entry name" value="Glyco_hydro_8"/>
</dbReference>
<evidence type="ECO:0000313" key="6">
    <source>
        <dbReference type="Proteomes" id="UP000266552"/>
    </source>
</evidence>
<evidence type="ECO:0000256" key="1">
    <source>
        <dbReference type="ARBA" id="ARBA00009209"/>
    </source>
</evidence>
<evidence type="ECO:0000256" key="3">
    <source>
        <dbReference type="ARBA" id="ARBA00023295"/>
    </source>
</evidence>
<reference evidence="5 6" key="1">
    <citation type="submission" date="2018-09" db="EMBL/GenBank/DDBJ databases">
        <title>Genome Sequence of Paenibacillus lautus Strain E7593-69, Azo Dye-Degrading Bacteria, Isolated from Commercial Tattoo Inks.</title>
        <authorList>
            <person name="Nho S.W."/>
            <person name="Kim S.-J."/>
            <person name="Kweon O."/>
            <person name="Cerniglia C.E."/>
        </authorList>
    </citation>
    <scope>NUCLEOTIDE SEQUENCE [LARGE SCALE GENOMIC DNA]</scope>
    <source>
        <strain evidence="5 6">E7593-69</strain>
    </source>
</reference>
<evidence type="ECO:0000256" key="2">
    <source>
        <dbReference type="ARBA" id="ARBA00022801"/>
    </source>
</evidence>
<proteinExistence type="inferred from homology"/>
<dbReference type="RefSeq" id="WP_119850848.1">
    <property type="nucleotide sequence ID" value="NZ_CP032412.1"/>
</dbReference>
<sequence>MTNRISTRKKAILAIIVVLALAGIVLIACWIIQNKENPDVTAAFIEEHMTNDNGTIATYLKPAASENPDIVAGREALSESLGLWMQTAVVSGNRARFDDSVQLLTTYFLNQEQEPFIQWKLRPDGQSEVTTNALGDDLRVLDALLKAFNRWGEEEYLQLAKEIGISLQANSQTKGYLVDYHDFARNESAAALSLVYVDVSALREMHNNGILSLQDYERYQDLLADMPSDGIFYPKTYQIRSGQYEYDASVNLIDQLIVGIHLAEMNHPPKDLIAFLKGEFRQHQQLAGRYTRESRKPDADYESPAVYGLAIILALQTNDLPWAQQLHERMLQFRGQDPAYPGGYVFDGNTHAFDNLFPLLAETLFEQSR</sequence>
<evidence type="ECO:0000256" key="4">
    <source>
        <dbReference type="SAM" id="Phobius"/>
    </source>
</evidence>
<dbReference type="Pfam" id="PF01270">
    <property type="entry name" value="Glyco_hydro_8"/>
    <property type="match status" value="1"/>
</dbReference>
<dbReference type="GO" id="GO:0004553">
    <property type="term" value="F:hydrolase activity, hydrolyzing O-glycosyl compounds"/>
    <property type="evidence" value="ECO:0007669"/>
    <property type="project" value="InterPro"/>
</dbReference>